<accession>A0ABM3HBU3</accession>
<keyword evidence="6" id="KW-1133">Transmembrane helix</keyword>
<organism evidence="8 9">
    <name type="scientific">Rhodamnia argentea</name>
    <dbReference type="NCBI Taxonomy" id="178133"/>
    <lineage>
        <taxon>Eukaryota</taxon>
        <taxon>Viridiplantae</taxon>
        <taxon>Streptophyta</taxon>
        <taxon>Embryophyta</taxon>
        <taxon>Tracheophyta</taxon>
        <taxon>Spermatophyta</taxon>
        <taxon>Magnoliopsida</taxon>
        <taxon>eudicotyledons</taxon>
        <taxon>Gunneridae</taxon>
        <taxon>Pentapetalae</taxon>
        <taxon>rosids</taxon>
        <taxon>malvids</taxon>
        <taxon>Myrtales</taxon>
        <taxon>Myrtaceae</taxon>
        <taxon>Myrtoideae</taxon>
        <taxon>Myrteae</taxon>
        <taxon>Australasian group</taxon>
        <taxon>Rhodamnia</taxon>
    </lineage>
</organism>
<evidence type="ECO:0000259" key="7">
    <source>
        <dbReference type="PROSITE" id="PS50104"/>
    </source>
</evidence>
<feature type="transmembrane region" description="Helical" evidence="6">
    <location>
        <begin position="6"/>
        <end position="27"/>
    </location>
</feature>
<dbReference type="PANTHER" id="PTHR32009">
    <property type="entry name" value="TMV RESISTANCE PROTEIN N-LIKE"/>
    <property type="match status" value="1"/>
</dbReference>
<dbReference type="InterPro" id="IPR035897">
    <property type="entry name" value="Toll_tir_struct_dom_sf"/>
</dbReference>
<dbReference type="PANTHER" id="PTHR32009:SF39">
    <property type="entry name" value="TIR DOMAIN-CONTAINING PROTEIN"/>
    <property type="match status" value="1"/>
</dbReference>
<feature type="compositionally biased region" description="Low complexity" evidence="5">
    <location>
        <begin position="48"/>
        <end position="65"/>
    </location>
</feature>
<evidence type="ECO:0000313" key="8">
    <source>
        <dbReference type="Proteomes" id="UP000827889"/>
    </source>
</evidence>
<evidence type="ECO:0000256" key="5">
    <source>
        <dbReference type="SAM" id="MobiDB-lite"/>
    </source>
</evidence>
<keyword evidence="2" id="KW-0378">Hydrolase</keyword>
<feature type="region of interest" description="Disordered" evidence="5">
    <location>
        <begin position="36"/>
        <end position="79"/>
    </location>
</feature>
<sequence>MDRLIFGHSFAEVVALILLPGIAFYFLNKKKSSVRGDAEDFNTDTSASSTTPMGTNSGGSSSTPTETDDGASSSLTPSSGDSYEVFLSFSGRDTRYGFTDHLYHGLVDARIHTFRDNEELRRGKKIGDDLFTAIKNSKILIPILSMNYGTSSWCLNELVQIMECKKNNEETIVLPIFYKVEPSDVGHLLGSFGDEFRKREKRLCKRKGFDSTILTKWKEALEEVSSLKGHNAAG</sequence>
<dbReference type="PROSITE" id="PS50104">
    <property type="entry name" value="TIR"/>
    <property type="match status" value="1"/>
</dbReference>
<evidence type="ECO:0000256" key="1">
    <source>
        <dbReference type="ARBA" id="ARBA00011982"/>
    </source>
</evidence>
<dbReference type="GeneID" id="125314866"/>
<name>A0ABM3HBU3_9MYRT</name>
<dbReference type="SMART" id="SM00255">
    <property type="entry name" value="TIR"/>
    <property type="match status" value="1"/>
</dbReference>
<dbReference type="InterPro" id="IPR000157">
    <property type="entry name" value="TIR_dom"/>
</dbReference>
<keyword evidence="8" id="KW-1185">Reference proteome</keyword>
<dbReference type="SUPFAM" id="SSF52200">
    <property type="entry name" value="Toll/Interleukin receptor TIR domain"/>
    <property type="match status" value="1"/>
</dbReference>
<dbReference type="Proteomes" id="UP000827889">
    <property type="component" value="Chromosome 4"/>
</dbReference>
<comment type="catalytic activity">
    <reaction evidence="4">
        <text>NAD(+) + H2O = ADP-D-ribose + nicotinamide + H(+)</text>
        <dbReference type="Rhea" id="RHEA:16301"/>
        <dbReference type="ChEBI" id="CHEBI:15377"/>
        <dbReference type="ChEBI" id="CHEBI:15378"/>
        <dbReference type="ChEBI" id="CHEBI:17154"/>
        <dbReference type="ChEBI" id="CHEBI:57540"/>
        <dbReference type="ChEBI" id="CHEBI:57967"/>
        <dbReference type="EC" id="3.2.2.6"/>
    </reaction>
    <physiologicalReaction direction="left-to-right" evidence="4">
        <dbReference type="Rhea" id="RHEA:16302"/>
    </physiologicalReaction>
</comment>
<reference evidence="9" key="1">
    <citation type="submission" date="2025-08" db="UniProtKB">
        <authorList>
            <consortium name="RefSeq"/>
        </authorList>
    </citation>
    <scope>IDENTIFICATION</scope>
    <source>
        <tissue evidence="9">Leaf</tissue>
    </source>
</reference>
<protein>
    <recommendedName>
        <fullName evidence="1">ADP-ribosyl cyclase/cyclic ADP-ribose hydrolase</fullName>
        <ecNumber evidence="1">3.2.2.6</ecNumber>
    </recommendedName>
</protein>
<proteinExistence type="predicted"/>
<evidence type="ECO:0000256" key="6">
    <source>
        <dbReference type="SAM" id="Phobius"/>
    </source>
</evidence>
<feature type="domain" description="TIR" evidence="7">
    <location>
        <begin position="81"/>
        <end position="225"/>
    </location>
</feature>
<keyword evidence="3" id="KW-0520">NAD</keyword>
<keyword evidence="6" id="KW-0472">Membrane</keyword>
<feature type="compositionally biased region" description="Polar residues" evidence="5">
    <location>
        <begin position="70"/>
        <end position="79"/>
    </location>
</feature>
<dbReference type="RefSeq" id="XP_048134066.1">
    <property type="nucleotide sequence ID" value="XM_048278109.1"/>
</dbReference>
<dbReference type="EC" id="3.2.2.6" evidence="1"/>
<evidence type="ECO:0000313" key="9">
    <source>
        <dbReference type="RefSeq" id="XP_048134066.1"/>
    </source>
</evidence>
<evidence type="ECO:0000256" key="4">
    <source>
        <dbReference type="ARBA" id="ARBA00047304"/>
    </source>
</evidence>
<keyword evidence="6" id="KW-0812">Transmembrane</keyword>
<dbReference type="Pfam" id="PF01582">
    <property type="entry name" value="TIR"/>
    <property type="match status" value="1"/>
</dbReference>
<evidence type="ECO:0000256" key="3">
    <source>
        <dbReference type="ARBA" id="ARBA00023027"/>
    </source>
</evidence>
<dbReference type="Gene3D" id="3.40.50.10140">
    <property type="entry name" value="Toll/interleukin-1 receptor homology (TIR) domain"/>
    <property type="match status" value="1"/>
</dbReference>
<gene>
    <name evidence="9" type="primary">LOC125314866</name>
</gene>
<evidence type="ECO:0000256" key="2">
    <source>
        <dbReference type="ARBA" id="ARBA00022801"/>
    </source>
</evidence>